<evidence type="ECO:0000256" key="1">
    <source>
        <dbReference type="SAM" id="Phobius"/>
    </source>
</evidence>
<dbReference type="AlphaFoldDB" id="A0A3D9SMT8"/>
<keyword evidence="1" id="KW-0812">Transmembrane</keyword>
<accession>A0A3D9SMT8</accession>
<evidence type="ECO:0000313" key="2">
    <source>
        <dbReference type="EMBL" id="REE97242.1"/>
    </source>
</evidence>
<keyword evidence="1" id="KW-0472">Membrane</keyword>
<keyword evidence="1" id="KW-1133">Transmembrane helix</keyword>
<keyword evidence="3" id="KW-1185">Reference proteome</keyword>
<dbReference type="EMBL" id="QTTT01000001">
    <property type="protein sequence ID" value="REE97242.1"/>
    <property type="molecule type" value="Genomic_DNA"/>
</dbReference>
<dbReference type="Proteomes" id="UP000256661">
    <property type="component" value="Unassembled WGS sequence"/>
</dbReference>
<comment type="caution">
    <text evidence="2">The sequence shown here is derived from an EMBL/GenBank/DDBJ whole genome shotgun (WGS) entry which is preliminary data.</text>
</comment>
<organism evidence="2 3">
    <name type="scientific">Thermomonospora umbrina</name>
    <dbReference type="NCBI Taxonomy" id="111806"/>
    <lineage>
        <taxon>Bacteria</taxon>
        <taxon>Bacillati</taxon>
        <taxon>Actinomycetota</taxon>
        <taxon>Actinomycetes</taxon>
        <taxon>Streptosporangiales</taxon>
        <taxon>Thermomonosporaceae</taxon>
        <taxon>Thermomonospora</taxon>
    </lineage>
</organism>
<proteinExistence type="predicted"/>
<feature type="transmembrane region" description="Helical" evidence="1">
    <location>
        <begin position="76"/>
        <end position="98"/>
    </location>
</feature>
<dbReference type="OrthoDB" id="3483561at2"/>
<gene>
    <name evidence="2" type="ORF">DFJ69_2706</name>
</gene>
<feature type="transmembrane region" description="Helical" evidence="1">
    <location>
        <begin position="33"/>
        <end position="55"/>
    </location>
</feature>
<dbReference type="RefSeq" id="WP_116022760.1">
    <property type="nucleotide sequence ID" value="NZ_QTTT01000001.1"/>
</dbReference>
<sequence length="100" mass="10438">MSTTYQASDASAPSRLPLGVQADGTLTRKATPIAFVMGTLAVLVLLPLGVLGVILNNMGLERVQSSPEPARKLINWSWGILAVADVLALVLIIAMVVASL</sequence>
<name>A0A3D9SMT8_9ACTN</name>
<evidence type="ECO:0008006" key="4">
    <source>
        <dbReference type="Google" id="ProtNLM"/>
    </source>
</evidence>
<reference evidence="2 3" key="1">
    <citation type="submission" date="2018-08" db="EMBL/GenBank/DDBJ databases">
        <title>Sequencing the genomes of 1000 actinobacteria strains.</title>
        <authorList>
            <person name="Klenk H.-P."/>
        </authorList>
    </citation>
    <scope>NUCLEOTIDE SEQUENCE [LARGE SCALE GENOMIC DNA]</scope>
    <source>
        <strain evidence="2 3">DSM 43927</strain>
    </source>
</reference>
<protein>
    <recommendedName>
        <fullName evidence="4">DUF4190 domain-containing protein</fullName>
    </recommendedName>
</protein>
<evidence type="ECO:0000313" key="3">
    <source>
        <dbReference type="Proteomes" id="UP000256661"/>
    </source>
</evidence>